<keyword evidence="1" id="KW-0732">Signal</keyword>
<proteinExistence type="predicted"/>
<gene>
    <name evidence="3" type="ORF">KP509_27G038500</name>
</gene>
<dbReference type="Pfam" id="PF14547">
    <property type="entry name" value="Hydrophob_seed"/>
    <property type="match status" value="1"/>
</dbReference>
<feature type="domain" description="Hydrophobic seed protein" evidence="2">
    <location>
        <begin position="53"/>
        <end position="134"/>
    </location>
</feature>
<evidence type="ECO:0000256" key="1">
    <source>
        <dbReference type="SAM" id="SignalP"/>
    </source>
</evidence>
<dbReference type="Gene3D" id="1.10.110.10">
    <property type="entry name" value="Plant lipid-transfer and hydrophobic proteins"/>
    <property type="match status" value="1"/>
</dbReference>
<comment type="caution">
    <text evidence="3">The sequence shown here is derived from an EMBL/GenBank/DDBJ whole genome shotgun (WGS) entry which is preliminary data.</text>
</comment>
<dbReference type="InterPro" id="IPR051636">
    <property type="entry name" value="Plant_LTP/defense-related"/>
</dbReference>
<feature type="chain" id="PRO_5035796342" description="Hydrophobic seed protein domain-containing protein" evidence="1">
    <location>
        <begin position="26"/>
        <end position="135"/>
    </location>
</feature>
<evidence type="ECO:0000259" key="2">
    <source>
        <dbReference type="Pfam" id="PF14547"/>
    </source>
</evidence>
<dbReference type="OMA" id="GSCSINM"/>
<organism evidence="3 4">
    <name type="scientific">Ceratopteris richardii</name>
    <name type="common">Triangle waterfern</name>
    <dbReference type="NCBI Taxonomy" id="49495"/>
    <lineage>
        <taxon>Eukaryota</taxon>
        <taxon>Viridiplantae</taxon>
        <taxon>Streptophyta</taxon>
        <taxon>Embryophyta</taxon>
        <taxon>Tracheophyta</taxon>
        <taxon>Polypodiopsida</taxon>
        <taxon>Polypodiidae</taxon>
        <taxon>Polypodiales</taxon>
        <taxon>Pteridineae</taxon>
        <taxon>Pteridaceae</taxon>
        <taxon>Parkerioideae</taxon>
        <taxon>Ceratopteris</taxon>
    </lineage>
</organism>
<dbReference type="InterPro" id="IPR027923">
    <property type="entry name" value="Hydrophob_seed_dom"/>
</dbReference>
<dbReference type="SUPFAM" id="SSF47699">
    <property type="entry name" value="Bifunctional inhibitor/lipid-transfer protein/seed storage 2S albumin"/>
    <property type="match status" value="1"/>
</dbReference>
<dbReference type="AlphaFoldDB" id="A0A8T2RH59"/>
<accession>A0A8T2RH59</accession>
<sequence>MAVLRIGSIVSVALLFSVLATLGDACGTCVEHKPPGTPGTRTPGSGGGGGTRTCPVNIISLNVCSPLLGGILGAPQGDCCALLGLLGLDLEVCLCLAIEANVLGLINIDIPKLDIVARIVTACGRTLPPNFTCPP</sequence>
<evidence type="ECO:0000313" key="4">
    <source>
        <dbReference type="Proteomes" id="UP000825935"/>
    </source>
</evidence>
<dbReference type="Proteomes" id="UP000825935">
    <property type="component" value="Chromosome 27"/>
</dbReference>
<name>A0A8T2RH59_CERRI</name>
<feature type="signal peptide" evidence="1">
    <location>
        <begin position="1"/>
        <end position="25"/>
    </location>
</feature>
<dbReference type="PANTHER" id="PTHR31731">
    <property type="match status" value="1"/>
</dbReference>
<evidence type="ECO:0000313" key="3">
    <source>
        <dbReference type="EMBL" id="KAH7295231.1"/>
    </source>
</evidence>
<dbReference type="EMBL" id="CM035432">
    <property type="protein sequence ID" value="KAH7295231.1"/>
    <property type="molecule type" value="Genomic_DNA"/>
</dbReference>
<reference evidence="3 4" key="1">
    <citation type="submission" date="2021-08" db="EMBL/GenBank/DDBJ databases">
        <title>WGS assembly of Ceratopteris richardii.</title>
        <authorList>
            <person name="Marchant D.B."/>
            <person name="Chen G."/>
            <person name="Jenkins J."/>
            <person name="Shu S."/>
            <person name="Leebens-Mack J."/>
            <person name="Grimwood J."/>
            <person name="Schmutz J."/>
            <person name="Soltis P."/>
            <person name="Soltis D."/>
            <person name="Chen Z.-H."/>
        </authorList>
    </citation>
    <scope>NUCLEOTIDE SEQUENCE [LARGE SCALE GENOMIC DNA]</scope>
    <source>
        <strain evidence="3">Whitten #5841</strain>
        <tissue evidence="3">Leaf</tissue>
    </source>
</reference>
<protein>
    <recommendedName>
        <fullName evidence="2">Hydrophobic seed protein domain-containing protein</fullName>
    </recommendedName>
</protein>
<keyword evidence="4" id="KW-1185">Reference proteome</keyword>
<dbReference type="InterPro" id="IPR036312">
    <property type="entry name" value="Bifun_inhib/LTP/seed_sf"/>
</dbReference>